<keyword evidence="7 12" id="KW-1133">Transmembrane helix</keyword>
<feature type="transmembrane region" description="Helical" evidence="12">
    <location>
        <begin position="98"/>
        <end position="118"/>
    </location>
</feature>
<feature type="transmembrane region" description="Helical" evidence="12">
    <location>
        <begin position="314"/>
        <end position="334"/>
    </location>
</feature>
<evidence type="ECO:0000256" key="7">
    <source>
        <dbReference type="ARBA" id="ARBA00022989"/>
    </source>
</evidence>
<feature type="transmembrane region" description="Helical" evidence="12">
    <location>
        <begin position="130"/>
        <end position="152"/>
    </location>
</feature>
<evidence type="ECO:0000256" key="4">
    <source>
        <dbReference type="ARBA" id="ARBA00022449"/>
    </source>
</evidence>
<feature type="transmembrane region" description="Helical" evidence="12">
    <location>
        <begin position="164"/>
        <end position="185"/>
    </location>
</feature>
<gene>
    <name evidence="14" type="ORF">F7Q92_11605</name>
</gene>
<evidence type="ECO:0000259" key="13">
    <source>
        <dbReference type="Pfam" id="PF00999"/>
    </source>
</evidence>
<reference evidence="14 15" key="1">
    <citation type="submission" date="2019-09" db="EMBL/GenBank/DDBJ databases">
        <title>Draft genome sequences of 48 bacterial type strains from the CCUG.</title>
        <authorList>
            <person name="Tunovic T."/>
            <person name="Pineiro-Iglesias B."/>
            <person name="Unosson C."/>
            <person name="Inganas E."/>
            <person name="Ohlen M."/>
            <person name="Cardew S."/>
            <person name="Jensie-Markopoulos S."/>
            <person name="Salva-Serra F."/>
            <person name="Jaen-Luchoro D."/>
            <person name="Karlsson R."/>
            <person name="Svensson-Stadler L."/>
            <person name="Chun J."/>
            <person name="Moore E."/>
        </authorList>
    </citation>
    <scope>NUCLEOTIDE SEQUENCE [LARGE SCALE GENOMIC DNA]</scope>
    <source>
        <strain evidence="14 15">CCUG 30977</strain>
    </source>
</reference>
<keyword evidence="4" id="KW-0050">Antiport</keyword>
<dbReference type="EMBL" id="VZPB01000024">
    <property type="protein sequence ID" value="KAB0581602.1"/>
    <property type="molecule type" value="Genomic_DNA"/>
</dbReference>
<accession>A0A643FB49</accession>
<evidence type="ECO:0000256" key="3">
    <source>
        <dbReference type="ARBA" id="ARBA00022448"/>
    </source>
</evidence>
<feature type="transmembrane region" description="Helical" evidence="12">
    <location>
        <begin position="381"/>
        <end position="401"/>
    </location>
</feature>
<dbReference type="PANTHER" id="PTHR10110:SF195">
    <property type="entry name" value="NA(+)_H(+) ANTIPORTER NHAS2"/>
    <property type="match status" value="1"/>
</dbReference>
<keyword evidence="6 12" id="KW-0812">Transmembrane</keyword>
<dbReference type="OrthoDB" id="9809206at2"/>
<dbReference type="GO" id="GO:0015385">
    <property type="term" value="F:sodium:proton antiporter activity"/>
    <property type="evidence" value="ECO:0007669"/>
    <property type="project" value="InterPro"/>
</dbReference>
<dbReference type="GO" id="GO:0051453">
    <property type="term" value="P:regulation of intracellular pH"/>
    <property type="evidence" value="ECO:0007669"/>
    <property type="project" value="TreeGrafter"/>
</dbReference>
<evidence type="ECO:0000256" key="1">
    <source>
        <dbReference type="ARBA" id="ARBA00004651"/>
    </source>
</evidence>
<dbReference type="InterPro" id="IPR006153">
    <property type="entry name" value="Cation/H_exchanger_TM"/>
</dbReference>
<feature type="transmembrane region" description="Helical" evidence="12">
    <location>
        <begin position="287"/>
        <end position="308"/>
    </location>
</feature>
<proteinExistence type="inferred from homology"/>
<evidence type="ECO:0000256" key="9">
    <source>
        <dbReference type="ARBA" id="ARBA00023065"/>
    </source>
</evidence>
<dbReference type="GO" id="GO:0098719">
    <property type="term" value="P:sodium ion import across plasma membrane"/>
    <property type="evidence" value="ECO:0007669"/>
    <property type="project" value="TreeGrafter"/>
</dbReference>
<sequence>MLEITVWCLVITAVFAYINHRFIGLPTTIGVMSVALAISGALIGLDYLGWSAPRRYQAAMVASIDFPGVLMRGMLAVLLFAGGLQFKLGELRRYQKPIVALTVVGTVLSALLVGLALWKLLPMVGIRLSLPYCLVFGALISPTDAVAVGSILKSAGVPRTMEAIIAGESLFNDAVGVVLFALALSMVKTGDWPTASEALSQLAREGGGGILMGLLLGHLLYRMLKDVQSYQVEVLLTLATVMGGYGLVEELDFSGPLAMVVVGMVVGTRSRSDPAFPAETQDHLSRFWRLVDGILNTLLFVLIGLEVIRVHFSGGILIAAALTIFITLTARGLSVAMLMTLLRLTMSLPSGTWRVLTWAGVRGGVSVALALSLPAGHSREVVLSLTYCVVVFSILVQGLTVGRIARRVGVSEARPLELPQPSPVASQRPAP</sequence>
<evidence type="ECO:0000256" key="12">
    <source>
        <dbReference type="SAM" id="Phobius"/>
    </source>
</evidence>
<organism evidence="14 15">
    <name type="scientific">Ideonella dechloratans</name>
    <dbReference type="NCBI Taxonomy" id="36863"/>
    <lineage>
        <taxon>Bacteria</taxon>
        <taxon>Pseudomonadati</taxon>
        <taxon>Pseudomonadota</taxon>
        <taxon>Betaproteobacteria</taxon>
        <taxon>Burkholderiales</taxon>
        <taxon>Sphaerotilaceae</taxon>
        <taxon>Ideonella</taxon>
    </lineage>
</organism>
<dbReference type="AlphaFoldDB" id="A0A643FB49"/>
<keyword evidence="10 12" id="KW-0472">Membrane</keyword>
<dbReference type="GO" id="GO:0005886">
    <property type="term" value="C:plasma membrane"/>
    <property type="evidence" value="ECO:0007669"/>
    <property type="project" value="UniProtKB-SubCell"/>
</dbReference>
<keyword evidence="5" id="KW-1003">Cell membrane</keyword>
<evidence type="ECO:0000256" key="11">
    <source>
        <dbReference type="ARBA" id="ARBA00023201"/>
    </source>
</evidence>
<dbReference type="RefSeq" id="WP_151124304.1">
    <property type="nucleotide sequence ID" value="NZ_CP088081.1"/>
</dbReference>
<keyword evidence="15" id="KW-1185">Reference proteome</keyword>
<dbReference type="InterPro" id="IPR018422">
    <property type="entry name" value="Cation/H_exchanger_CPA1"/>
</dbReference>
<name>A0A643FB49_IDEDE</name>
<evidence type="ECO:0000256" key="10">
    <source>
        <dbReference type="ARBA" id="ARBA00023136"/>
    </source>
</evidence>
<dbReference type="Gene3D" id="6.10.140.1330">
    <property type="match status" value="1"/>
</dbReference>
<evidence type="ECO:0000256" key="5">
    <source>
        <dbReference type="ARBA" id="ARBA00022475"/>
    </source>
</evidence>
<keyword evidence="8" id="KW-0915">Sodium</keyword>
<feature type="transmembrane region" description="Helical" evidence="12">
    <location>
        <begin position="26"/>
        <end position="48"/>
    </location>
</feature>
<evidence type="ECO:0000256" key="6">
    <source>
        <dbReference type="ARBA" id="ARBA00022692"/>
    </source>
</evidence>
<feature type="transmembrane region" description="Helical" evidence="12">
    <location>
        <begin position="355"/>
        <end position="375"/>
    </location>
</feature>
<dbReference type="GO" id="GO:0015386">
    <property type="term" value="F:potassium:proton antiporter activity"/>
    <property type="evidence" value="ECO:0007669"/>
    <property type="project" value="TreeGrafter"/>
</dbReference>
<feature type="transmembrane region" description="Helical" evidence="12">
    <location>
        <begin position="69"/>
        <end position="86"/>
    </location>
</feature>
<keyword evidence="11" id="KW-0739">Sodium transport</keyword>
<comment type="subcellular location">
    <subcellularLocation>
        <location evidence="1">Cell membrane</location>
        <topology evidence="1">Multi-pass membrane protein</topology>
    </subcellularLocation>
</comment>
<evidence type="ECO:0000256" key="8">
    <source>
        <dbReference type="ARBA" id="ARBA00023053"/>
    </source>
</evidence>
<evidence type="ECO:0000256" key="2">
    <source>
        <dbReference type="ARBA" id="ARBA00007367"/>
    </source>
</evidence>
<evidence type="ECO:0000313" key="14">
    <source>
        <dbReference type="EMBL" id="KAB0581602.1"/>
    </source>
</evidence>
<dbReference type="PANTHER" id="PTHR10110">
    <property type="entry name" value="SODIUM/HYDROGEN EXCHANGER"/>
    <property type="match status" value="1"/>
</dbReference>
<evidence type="ECO:0000313" key="15">
    <source>
        <dbReference type="Proteomes" id="UP000430120"/>
    </source>
</evidence>
<feature type="transmembrane region" description="Helical" evidence="12">
    <location>
        <begin position="206"/>
        <end position="224"/>
    </location>
</feature>
<dbReference type="Pfam" id="PF00999">
    <property type="entry name" value="Na_H_Exchanger"/>
    <property type="match status" value="1"/>
</dbReference>
<comment type="similarity">
    <text evidence="2">Belongs to the monovalent cation:proton antiporter 1 (CPA1) transporter (TC 2.A.36) family.</text>
</comment>
<feature type="domain" description="Cation/H+ exchanger transmembrane" evidence="13">
    <location>
        <begin position="11"/>
        <end position="405"/>
    </location>
</feature>
<protein>
    <submittedName>
        <fullName evidence="14">Sodium:proton antiporter</fullName>
    </submittedName>
</protein>
<keyword evidence="9" id="KW-0406">Ion transport</keyword>
<keyword evidence="3" id="KW-0813">Transport</keyword>
<dbReference type="Proteomes" id="UP000430120">
    <property type="component" value="Unassembled WGS sequence"/>
</dbReference>
<comment type="caution">
    <text evidence="14">The sequence shown here is derived from an EMBL/GenBank/DDBJ whole genome shotgun (WGS) entry which is preliminary data.</text>
</comment>